<sequence>MIIQRPPQLLNPKQRPQLLAQETSSKANNVEDSPSHSYTRRHNPNSEPSGFLLTRYNDGLQFIPFDDDVDRSRFRLSYPDDRVLYSLAMDYYCVVRPLHIGLHVKHDEFKYYICNPTIKQFSTFPNREFEASLVSVNGESFTYCIDIYSSETCSWRSPASGEPLTFTTGPAIALNWFVYCNDAIHWDSRGKSSLYFDTHSERLKTMPIPPRRRGALFHIPWYFVEFGGHLHLIVIDRHSLVEFDIWELKKNYSGWFFCPLKLECTSCILGLDIDNDCEVLSQLIFTITLLLENENRIWSSKFKANFIPDDNCRPCLFATNQHEMVASGETPGGAVGNIATDQVSWSPDVATPYKVVAELACLEESFEANIHDYTKLIDGYGKENWVQDAENTLLLALKRRGFNCDQVILSTIMIHMYKQAGDLKLLAEETFEEIKLLGQPLHKRSYGSIIIAYIRAGMPDQGELLNLCGKGSLQGIAKSILNDW</sequence>
<dbReference type="InterPro" id="IPR002885">
    <property type="entry name" value="PPR_rpt"/>
</dbReference>
<name>A0AAP0RZG3_LIQFO</name>
<feature type="region of interest" description="Disordered" evidence="2">
    <location>
        <begin position="1"/>
        <end position="48"/>
    </location>
</feature>
<evidence type="ECO:0000256" key="1">
    <source>
        <dbReference type="ARBA" id="ARBA00022737"/>
    </source>
</evidence>
<dbReference type="InterPro" id="IPR011990">
    <property type="entry name" value="TPR-like_helical_dom_sf"/>
</dbReference>
<comment type="caution">
    <text evidence="3">The sequence shown here is derived from an EMBL/GenBank/DDBJ whole genome shotgun (WGS) entry which is preliminary data.</text>
</comment>
<protein>
    <submittedName>
        <fullName evidence="3">Uncharacterized protein</fullName>
    </submittedName>
</protein>
<dbReference type="PANTHER" id="PTHR46862">
    <property type="entry name" value="OS07G0661900 PROTEIN"/>
    <property type="match status" value="1"/>
</dbReference>
<feature type="compositionally biased region" description="Polar residues" evidence="2">
    <location>
        <begin position="20"/>
        <end position="37"/>
    </location>
</feature>
<dbReference type="Pfam" id="PF01535">
    <property type="entry name" value="PPR"/>
    <property type="match status" value="1"/>
</dbReference>
<evidence type="ECO:0000313" key="3">
    <source>
        <dbReference type="EMBL" id="KAK9287324.1"/>
    </source>
</evidence>
<gene>
    <name evidence="3" type="ORF">L1049_015739</name>
</gene>
<accession>A0AAP0RZG3</accession>
<dbReference type="Proteomes" id="UP001415857">
    <property type="component" value="Unassembled WGS sequence"/>
</dbReference>
<dbReference type="PANTHER" id="PTHR46862:SF3">
    <property type="entry name" value="OS07G0661900 PROTEIN"/>
    <property type="match status" value="1"/>
</dbReference>
<evidence type="ECO:0000313" key="4">
    <source>
        <dbReference type="Proteomes" id="UP001415857"/>
    </source>
</evidence>
<organism evidence="3 4">
    <name type="scientific">Liquidambar formosana</name>
    <name type="common">Formosan gum</name>
    <dbReference type="NCBI Taxonomy" id="63359"/>
    <lineage>
        <taxon>Eukaryota</taxon>
        <taxon>Viridiplantae</taxon>
        <taxon>Streptophyta</taxon>
        <taxon>Embryophyta</taxon>
        <taxon>Tracheophyta</taxon>
        <taxon>Spermatophyta</taxon>
        <taxon>Magnoliopsida</taxon>
        <taxon>eudicotyledons</taxon>
        <taxon>Gunneridae</taxon>
        <taxon>Pentapetalae</taxon>
        <taxon>Saxifragales</taxon>
        <taxon>Altingiaceae</taxon>
        <taxon>Liquidambar</taxon>
    </lineage>
</organism>
<dbReference type="EMBL" id="JBBPBK010000004">
    <property type="protein sequence ID" value="KAK9287324.1"/>
    <property type="molecule type" value="Genomic_DNA"/>
</dbReference>
<keyword evidence="4" id="KW-1185">Reference proteome</keyword>
<keyword evidence="1" id="KW-0677">Repeat</keyword>
<evidence type="ECO:0000256" key="2">
    <source>
        <dbReference type="SAM" id="MobiDB-lite"/>
    </source>
</evidence>
<proteinExistence type="predicted"/>
<dbReference type="AlphaFoldDB" id="A0AAP0RZG3"/>
<reference evidence="3 4" key="1">
    <citation type="journal article" date="2024" name="Plant J.">
        <title>Genome sequences and population genomics reveal climatic adaptation and genomic divergence between two closely related sweetgum species.</title>
        <authorList>
            <person name="Xu W.Q."/>
            <person name="Ren C.Q."/>
            <person name="Zhang X.Y."/>
            <person name="Comes H.P."/>
            <person name="Liu X.H."/>
            <person name="Li Y.G."/>
            <person name="Kettle C.J."/>
            <person name="Jalonen R."/>
            <person name="Gaisberger H."/>
            <person name="Ma Y.Z."/>
            <person name="Qiu Y.X."/>
        </authorList>
    </citation>
    <scope>NUCLEOTIDE SEQUENCE [LARGE SCALE GENOMIC DNA]</scope>
    <source>
        <strain evidence="3">Hangzhou</strain>
    </source>
</reference>
<dbReference type="Gene3D" id="1.25.40.10">
    <property type="entry name" value="Tetratricopeptide repeat domain"/>
    <property type="match status" value="1"/>
</dbReference>